<dbReference type="FunFam" id="2.40.50.100:FF:000003">
    <property type="entry name" value="Acetyl-CoA carboxylase biotin carboxyl carrier protein"/>
    <property type="match status" value="1"/>
</dbReference>
<dbReference type="CDD" id="cd06850">
    <property type="entry name" value="biotinyl_domain"/>
    <property type="match status" value="1"/>
</dbReference>
<dbReference type="EMBL" id="BAZW01000001">
    <property type="protein sequence ID" value="GAO28238.1"/>
    <property type="molecule type" value="Genomic_DNA"/>
</dbReference>
<dbReference type="Proteomes" id="UP000032900">
    <property type="component" value="Unassembled WGS sequence"/>
</dbReference>
<dbReference type="PANTHER" id="PTHR45266">
    <property type="entry name" value="OXALOACETATE DECARBOXYLASE ALPHA CHAIN"/>
    <property type="match status" value="1"/>
</dbReference>
<evidence type="ECO:0000259" key="2">
    <source>
        <dbReference type="PROSITE" id="PS50968"/>
    </source>
</evidence>
<feature type="domain" description="Lipoyl-binding" evidence="2">
    <location>
        <begin position="31"/>
        <end position="106"/>
    </location>
</feature>
<dbReference type="SUPFAM" id="SSF51230">
    <property type="entry name" value="Single hybrid motif"/>
    <property type="match status" value="1"/>
</dbReference>
<dbReference type="PANTHER" id="PTHR45266:SF3">
    <property type="entry name" value="OXALOACETATE DECARBOXYLASE ALPHA CHAIN"/>
    <property type="match status" value="1"/>
</dbReference>
<evidence type="ECO:0000256" key="1">
    <source>
        <dbReference type="ARBA" id="ARBA00023267"/>
    </source>
</evidence>
<dbReference type="STRING" id="1236989.JCM15548_306"/>
<organism evidence="3 4">
    <name type="scientific">Geofilum rubicundum JCM 15548</name>
    <dbReference type="NCBI Taxonomy" id="1236989"/>
    <lineage>
        <taxon>Bacteria</taxon>
        <taxon>Pseudomonadati</taxon>
        <taxon>Bacteroidota</taxon>
        <taxon>Bacteroidia</taxon>
        <taxon>Marinilabiliales</taxon>
        <taxon>Marinilabiliaceae</taxon>
        <taxon>Geofilum</taxon>
    </lineage>
</organism>
<dbReference type="GO" id="GO:0016740">
    <property type="term" value="F:transferase activity"/>
    <property type="evidence" value="ECO:0007669"/>
    <property type="project" value="UniProtKB-KW"/>
</dbReference>
<reference evidence="3 4" key="1">
    <citation type="journal article" date="2015" name="Microbes Environ.">
        <title>Distribution and evolution of nitrogen fixation genes in the phylum bacteroidetes.</title>
        <authorList>
            <person name="Inoue J."/>
            <person name="Oshima K."/>
            <person name="Suda W."/>
            <person name="Sakamoto M."/>
            <person name="Iino T."/>
            <person name="Noda S."/>
            <person name="Hongoh Y."/>
            <person name="Hattori M."/>
            <person name="Ohkuma M."/>
        </authorList>
    </citation>
    <scope>NUCLEOTIDE SEQUENCE [LARGE SCALE GENOMIC DNA]</scope>
    <source>
        <strain evidence="3">JCM 15548</strain>
    </source>
</reference>
<gene>
    <name evidence="3" type="ORF">JCM15548_306</name>
</gene>
<dbReference type="RefSeq" id="WP_062122080.1">
    <property type="nucleotide sequence ID" value="NZ_BAZW01000001.1"/>
</dbReference>
<dbReference type="InterPro" id="IPR000089">
    <property type="entry name" value="Biotin_lipoyl"/>
</dbReference>
<dbReference type="InterPro" id="IPR050709">
    <property type="entry name" value="Biotin_Carboxyl_Carrier/Decarb"/>
</dbReference>
<evidence type="ECO:0000313" key="4">
    <source>
        <dbReference type="Proteomes" id="UP000032900"/>
    </source>
</evidence>
<keyword evidence="3" id="KW-0670">Pyruvate</keyword>
<dbReference type="OrthoDB" id="9812676at2"/>
<protein>
    <submittedName>
        <fullName evidence="3">Pyruvate carboxyl transferase</fullName>
    </submittedName>
</protein>
<keyword evidence="4" id="KW-1185">Reference proteome</keyword>
<sequence>MEEKKLELVDFVVNTRKYKTLLTIKYANRKPYKVPNPNEIMSYIPGTVIKLKKKKGAKVKEGEVILILEAMKMMNKVLMPFNGKIKKIYVEEGQKVPKGHLMIEIE</sequence>
<dbReference type="InterPro" id="IPR011053">
    <property type="entry name" value="Single_hybrid_motif"/>
</dbReference>
<dbReference type="PROSITE" id="PS50968">
    <property type="entry name" value="BIOTINYL_LIPOYL"/>
    <property type="match status" value="1"/>
</dbReference>
<dbReference type="AlphaFoldDB" id="A0A0E9LSG9"/>
<keyword evidence="1" id="KW-0092">Biotin</keyword>
<proteinExistence type="predicted"/>
<accession>A0A0E9LSG9</accession>
<dbReference type="Gene3D" id="2.40.50.100">
    <property type="match status" value="1"/>
</dbReference>
<keyword evidence="3" id="KW-0808">Transferase</keyword>
<evidence type="ECO:0000313" key="3">
    <source>
        <dbReference type="EMBL" id="GAO28238.1"/>
    </source>
</evidence>
<dbReference type="Pfam" id="PF00364">
    <property type="entry name" value="Biotin_lipoyl"/>
    <property type="match status" value="1"/>
</dbReference>
<comment type="caution">
    <text evidence="3">The sequence shown here is derived from an EMBL/GenBank/DDBJ whole genome shotgun (WGS) entry which is preliminary data.</text>
</comment>
<name>A0A0E9LSG9_9BACT</name>